<dbReference type="PANTHER" id="PTHR42847:SF4">
    <property type="entry name" value="ALKANESULFONATE MONOOXYGENASE-RELATED"/>
    <property type="match status" value="1"/>
</dbReference>
<dbReference type="InterPro" id="IPR019921">
    <property type="entry name" value="Lucif-like_OxRdtase_Rv2161c"/>
</dbReference>
<keyword evidence="1" id="KW-0285">Flavoprotein</keyword>
<dbReference type="InterPro" id="IPR036661">
    <property type="entry name" value="Luciferase-like_sf"/>
</dbReference>
<dbReference type="EMBL" id="JACHMH010000001">
    <property type="protein sequence ID" value="MBB4677484.1"/>
    <property type="molecule type" value="Genomic_DNA"/>
</dbReference>
<dbReference type="InterPro" id="IPR011251">
    <property type="entry name" value="Luciferase-like_dom"/>
</dbReference>
<dbReference type="RefSeq" id="WP_185003426.1">
    <property type="nucleotide sequence ID" value="NZ_BAAAUI010000049.1"/>
</dbReference>
<evidence type="ECO:0000259" key="5">
    <source>
        <dbReference type="Pfam" id="PF00296"/>
    </source>
</evidence>
<dbReference type="InterPro" id="IPR050172">
    <property type="entry name" value="SsuD_RutA_monooxygenase"/>
</dbReference>
<reference evidence="6 7" key="1">
    <citation type="submission" date="2020-08" db="EMBL/GenBank/DDBJ databases">
        <title>Sequencing the genomes of 1000 actinobacteria strains.</title>
        <authorList>
            <person name="Klenk H.-P."/>
        </authorList>
    </citation>
    <scope>NUCLEOTIDE SEQUENCE [LARGE SCALE GENOMIC DNA]</scope>
    <source>
        <strain evidence="6 7">DSM 44230</strain>
    </source>
</reference>
<accession>A0A7W7FW37</accession>
<protein>
    <submittedName>
        <fullName evidence="6">Putative F420-dependent oxidoreductase</fullName>
    </submittedName>
</protein>
<evidence type="ECO:0000313" key="6">
    <source>
        <dbReference type="EMBL" id="MBB4677484.1"/>
    </source>
</evidence>
<comment type="caution">
    <text evidence="6">The sequence shown here is derived from an EMBL/GenBank/DDBJ whole genome shotgun (WGS) entry which is preliminary data.</text>
</comment>
<keyword evidence="2" id="KW-0288">FMN</keyword>
<evidence type="ECO:0000256" key="1">
    <source>
        <dbReference type="ARBA" id="ARBA00022630"/>
    </source>
</evidence>
<dbReference type="Proteomes" id="UP000533598">
    <property type="component" value="Unassembled WGS sequence"/>
</dbReference>
<keyword evidence="3" id="KW-0560">Oxidoreductase</keyword>
<dbReference type="Pfam" id="PF00296">
    <property type="entry name" value="Bac_luciferase"/>
    <property type="match status" value="1"/>
</dbReference>
<dbReference type="GO" id="GO:0008726">
    <property type="term" value="F:alkanesulfonate monooxygenase activity"/>
    <property type="evidence" value="ECO:0007669"/>
    <property type="project" value="TreeGrafter"/>
</dbReference>
<dbReference type="Gene3D" id="3.20.20.30">
    <property type="entry name" value="Luciferase-like domain"/>
    <property type="match status" value="1"/>
</dbReference>
<dbReference type="SUPFAM" id="SSF51679">
    <property type="entry name" value="Bacterial luciferase-like"/>
    <property type="match status" value="1"/>
</dbReference>
<dbReference type="NCBIfam" id="TIGR03619">
    <property type="entry name" value="F420_Rv2161c"/>
    <property type="match status" value="1"/>
</dbReference>
<keyword evidence="4" id="KW-0503">Monooxygenase</keyword>
<dbReference type="AlphaFoldDB" id="A0A7W7FW37"/>
<evidence type="ECO:0000256" key="4">
    <source>
        <dbReference type="ARBA" id="ARBA00023033"/>
    </source>
</evidence>
<dbReference type="PANTHER" id="PTHR42847">
    <property type="entry name" value="ALKANESULFONATE MONOOXYGENASE"/>
    <property type="match status" value="1"/>
</dbReference>
<keyword evidence="7" id="KW-1185">Reference proteome</keyword>
<dbReference type="GO" id="GO:0046306">
    <property type="term" value="P:alkanesulfonate catabolic process"/>
    <property type="evidence" value="ECO:0007669"/>
    <property type="project" value="TreeGrafter"/>
</dbReference>
<evidence type="ECO:0000256" key="2">
    <source>
        <dbReference type="ARBA" id="ARBA00022643"/>
    </source>
</evidence>
<evidence type="ECO:0000313" key="7">
    <source>
        <dbReference type="Proteomes" id="UP000533598"/>
    </source>
</evidence>
<feature type="domain" description="Luciferase-like" evidence="5">
    <location>
        <begin position="12"/>
        <end position="222"/>
    </location>
</feature>
<gene>
    <name evidence="6" type="ORF">HNR67_003602</name>
</gene>
<name>A0A7W7FW37_9PSEU</name>
<sequence length="277" mass="30393">MELSVQGLNLRHTVDPGQTTRLARLAEDLGMRGWWASEHVVLPSPAPADTPMNPLEPILDPLVHLSFVAAVTERLELGTAIIILPQRNPLVLAKQVASLDHLSRGRFTLGVGAGYLEPELTAVGVPMAERGARTDEYLDAMNALWRQEAPSFDGKFTRFANVDAHPKPADQRIVVGGHSQAAYRRAVSRGHGWYGIAANAEDLRRSLAGLRKAADQVDRPEHLGRLRIHLVQAPTPPTRADADTYRELGVDELVLFPTYDTGPDEIALEMENFVKLG</sequence>
<evidence type="ECO:0000256" key="3">
    <source>
        <dbReference type="ARBA" id="ARBA00023002"/>
    </source>
</evidence>
<proteinExistence type="predicted"/>
<organism evidence="6 7">
    <name type="scientific">Crossiella cryophila</name>
    <dbReference type="NCBI Taxonomy" id="43355"/>
    <lineage>
        <taxon>Bacteria</taxon>
        <taxon>Bacillati</taxon>
        <taxon>Actinomycetota</taxon>
        <taxon>Actinomycetes</taxon>
        <taxon>Pseudonocardiales</taxon>
        <taxon>Pseudonocardiaceae</taxon>
        <taxon>Crossiella</taxon>
    </lineage>
</organism>